<evidence type="ECO:0000256" key="7">
    <source>
        <dbReference type="ARBA" id="ARBA00023163"/>
    </source>
</evidence>
<evidence type="ECO:0000313" key="16">
    <source>
        <dbReference type="EMBL" id="KAF2870294.1"/>
    </source>
</evidence>
<dbReference type="InterPro" id="IPR009401">
    <property type="entry name" value="Med13_C"/>
</dbReference>
<evidence type="ECO:0000256" key="4">
    <source>
        <dbReference type="ARBA" id="ARBA00022491"/>
    </source>
</evidence>
<keyword evidence="6 11" id="KW-0010">Activator</keyword>
<comment type="function">
    <text evidence="9 11">Component of the SRB8-11 complex. The SRB8-11 complex is a regulatory module of the Mediator complex which is itself involved in regulation of basal and activated RNA polymerase II-dependent transcription. The SRB8-11 complex may be involved in the transcriptional repression of a subset of genes regulated by Mediator. It may inhibit the association of the Mediator complex with RNA polymerase II to form the holoenzyme complex.</text>
</comment>
<feature type="domain" description="Mediator complex subunit Med13 C-terminal" evidence="13">
    <location>
        <begin position="1264"/>
        <end position="1620"/>
    </location>
</feature>
<dbReference type="InterPro" id="IPR041285">
    <property type="entry name" value="MID_MedPIWI"/>
</dbReference>
<feature type="region of interest" description="Disordered" evidence="12">
    <location>
        <begin position="111"/>
        <end position="154"/>
    </location>
</feature>
<evidence type="ECO:0000256" key="11">
    <source>
        <dbReference type="RuleBase" id="RU364134"/>
    </source>
</evidence>
<feature type="compositionally biased region" description="Polar residues" evidence="12">
    <location>
        <begin position="119"/>
        <end position="129"/>
    </location>
</feature>
<feature type="region of interest" description="Disordered" evidence="12">
    <location>
        <begin position="786"/>
        <end position="820"/>
    </location>
</feature>
<feature type="domain" description="Mediator complex subunit Med13 N-terminal" evidence="14">
    <location>
        <begin position="1"/>
        <end position="372"/>
    </location>
</feature>
<keyword evidence="5 11" id="KW-0805">Transcription regulation</keyword>
<dbReference type="GO" id="GO:0016592">
    <property type="term" value="C:mediator complex"/>
    <property type="evidence" value="ECO:0007669"/>
    <property type="project" value="InterPro"/>
</dbReference>
<feature type="region of interest" description="Disordered" evidence="12">
    <location>
        <begin position="438"/>
        <end position="457"/>
    </location>
</feature>
<keyword evidence="7 11" id="KW-0804">Transcription</keyword>
<evidence type="ECO:0000259" key="13">
    <source>
        <dbReference type="Pfam" id="PF06333"/>
    </source>
</evidence>
<dbReference type="GO" id="GO:0003713">
    <property type="term" value="F:transcription coactivator activity"/>
    <property type="evidence" value="ECO:0007669"/>
    <property type="project" value="TreeGrafter"/>
</dbReference>
<feature type="region of interest" description="Disordered" evidence="12">
    <location>
        <begin position="686"/>
        <end position="708"/>
    </location>
</feature>
<accession>A0A7C8I3Z3</accession>
<dbReference type="Pfam" id="PF06333">
    <property type="entry name" value="Med13_C"/>
    <property type="match status" value="1"/>
</dbReference>
<evidence type="ECO:0000256" key="10">
    <source>
        <dbReference type="ARBA" id="ARBA00032008"/>
    </source>
</evidence>
<comment type="caution">
    <text evidence="16">The sequence shown here is derived from an EMBL/GenBank/DDBJ whole genome shotgun (WGS) entry which is preliminary data.</text>
</comment>
<dbReference type="Proteomes" id="UP000481861">
    <property type="component" value="Unassembled WGS sequence"/>
</dbReference>
<keyword evidence="17" id="KW-1185">Reference proteome</keyword>
<dbReference type="InterPro" id="IPR021643">
    <property type="entry name" value="Mediator_Med13_N"/>
</dbReference>
<evidence type="ECO:0000256" key="12">
    <source>
        <dbReference type="SAM" id="MobiDB-lite"/>
    </source>
</evidence>
<proteinExistence type="inferred from homology"/>
<dbReference type="Pfam" id="PF18296">
    <property type="entry name" value="MID_MedPIWI"/>
    <property type="match status" value="1"/>
</dbReference>
<comment type="subcellular location">
    <subcellularLocation>
        <location evidence="1 11">Nucleus</location>
    </subcellularLocation>
</comment>
<feature type="region of interest" description="Disordered" evidence="12">
    <location>
        <begin position="580"/>
        <end position="614"/>
    </location>
</feature>
<gene>
    <name evidence="16" type="ORF">BDV95DRAFT_496294</name>
</gene>
<evidence type="ECO:0000256" key="3">
    <source>
        <dbReference type="ARBA" id="ARBA00019618"/>
    </source>
</evidence>
<comment type="subunit">
    <text evidence="11">Component of the SRB8-11 complex, which itself associates with the Mediator complex.</text>
</comment>
<feature type="compositionally biased region" description="Basic and acidic residues" evidence="12">
    <location>
        <begin position="438"/>
        <end position="449"/>
    </location>
</feature>
<feature type="region of interest" description="Disordered" evidence="12">
    <location>
        <begin position="1401"/>
        <end position="1458"/>
    </location>
</feature>
<feature type="compositionally biased region" description="Polar residues" evidence="12">
    <location>
        <begin position="1409"/>
        <end position="1452"/>
    </location>
</feature>
<dbReference type="InterPro" id="IPR051139">
    <property type="entry name" value="Mediator_complx_sub13"/>
</dbReference>
<feature type="compositionally biased region" description="Polar residues" evidence="12">
    <location>
        <begin position="686"/>
        <end position="706"/>
    </location>
</feature>
<keyword evidence="4 11" id="KW-0678">Repressor</keyword>
<organism evidence="16 17">
    <name type="scientific">Massariosphaeria phaeospora</name>
    <dbReference type="NCBI Taxonomy" id="100035"/>
    <lineage>
        <taxon>Eukaryota</taxon>
        <taxon>Fungi</taxon>
        <taxon>Dikarya</taxon>
        <taxon>Ascomycota</taxon>
        <taxon>Pezizomycotina</taxon>
        <taxon>Dothideomycetes</taxon>
        <taxon>Pleosporomycetidae</taxon>
        <taxon>Pleosporales</taxon>
        <taxon>Pleosporales incertae sedis</taxon>
        <taxon>Massariosphaeria</taxon>
    </lineage>
</organism>
<dbReference type="GO" id="GO:0045944">
    <property type="term" value="P:positive regulation of transcription by RNA polymerase II"/>
    <property type="evidence" value="ECO:0007669"/>
    <property type="project" value="TreeGrafter"/>
</dbReference>
<keyword evidence="8 11" id="KW-0539">Nucleus</keyword>
<evidence type="ECO:0000259" key="14">
    <source>
        <dbReference type="Pfam" id="PF11597"/>
    </source>
</evidence>
<evidence type="ECO:0000256" key="6">
    <source>
        <dbReference type="ARBA" id="ARBA00023159"/>
    </source>
</evidence>
<dbReference type="PANTHER" id="PTHR48249:SF3">
    <property type="entry name" value="MEDIATOR OF RNA POLYMERASE II TRANSCRIPTION SUBUNIT 13"/>
    <property type="match status" value="1"/>
</dbReference>
<evidence type="ECO:0000256" key="9">
    <source>
        <dbReference type="ARBA" id="ARBA00025661"/>
    </source>
</evidence>
<dbReference type="OrthoDB" id="103819at2759"/>
<evidence type="ECO:0000256" key="2">
    <source>
        <dbReference type="ARBA" id="ARBA00009354"/>
    </source>
</evidence>
<feature type="region of interest" description="Disordered" evidence="12">
    <location>
        <begin position="1539"/>
        <end position="1571"/>
    </location>
</feature>
<reference evidence="16 17" key="1">
    <citation type="submission" date="2020-01" db="EMBL/GenBank/DDBJ databases">
        <authorList>
            <consortium name="DOE Joint Genome Institute"/>
            <person name="Haridas S."/>
            <person name="Albert R."/>
            <person name="Binder M."/>
            <person name="Bloem J."/>
            <person name="Labutti K."/>
            <person name="Salamov A."/>
            <person name="Andreopoulos B."/>
            <person name="Baker S.E."/>
            <person name="Barry K."/>
            <person name="Bills G."/>
            <person name="Bluhm B.H."/>
            <person name="Cannon C."/>
            <person name="Castanera R."/>
            <person name="Culley D.E."/>
            <person name="Daum C."/>
            <person name="Ezra D."/>
            <person name="Gonzalez J.B."/>
            <person name="Henrissat B."/>
            <person name="Kuo A."/>
            <person name="Liang C."/>
            <person name="Lipzen A."/>
            <person name="Lutzoni F."/>
            <person name="Magnuson J."/>
            <person name="Mondo S."/>
            <person name="Nolan M."/>
            <person name="Ohm R."/>
            <person name="Pangilinan J."/>
            <person name="Park H.-J.H."/>
            <person name="Ramirez L."/>
            <person name="Alfaro M."/>
            <person name="Sun H."/>
            <person name="Tritt A."/>
            <person name="Yoshinaga Y."/>
            <person name="Zwiers L.-H.L."/>
            <person name="Turgeon B.G."/>
            <person name="Goodwin S.B."/>
            <person name="Spatafora J.W."/>
            <person name="Crous P.W."/>
            <person name="Grigoriev I.V."/>
        </authorList>
    </citation>
    <scope>NUCLEOTIDE SEQUENCE [LARGE SCALE GENOMIC DNA]</scope>
    <source>
        <strain evidence="16 17">CBS 611.86</strain>
    </source>
</reference>
<evidence type="ECO:0000256" key="5">
    <source>
        <dbReference type="ARBA" id="ARBA00023015"/>
    </source>
</evidence>
<sequence>MEFLKTCNTNAQAIGDFEAVAFQAFSVQRKPTQPSTRATGQLPSEDVRVVEAELWQQQQLAVQGLSRPWLWLFRATSTDTAEQQLPLPVVDGYVFHREHVGLLRASELARPPLRHATPNPITGATNSPSTPGPLKGSLGGGARPVQGNVQPAQAHNQQHQTHDSYAIYELFMSSVVALVSYHMVKDHKAIALNYRTFISRPTNIDNFDDGQANTLDIPHLLTNISVYWASSGTLLVSTCSVSRPGIRCLDGIATDDDQNSSLDKCIRVAPNGLLAKVVSFNDGLDDVLDDTNRRFQRKRLKVGPVEQAVDEWKSAVVRWLGWKGYSIPVLSKRSSWVRIRIGLTNTPTVSSPVTHSHPRDILWPRALCFLYEEPAGARGGVDTFLAGSASHRTDALHWFDTTESPGFKDPIDVAQHWFLGKPERDRILEARRRTKKAEEDAMRAKEENHGLYPSSPLNSRTGAYGDLQAASGVYPTPPDGIVPGTVVSSSDTPSLSGTTTNVILALGGNNPVINLSAPVDRATTDSQHQPLTSPEFPLQLDHFPDPSNNDDLFGEDMDDDGFEGNGVTEDDFNFFDERDNVDIDMPDASPPRDAKPMPTKRNGKEKTSEPDMSEEMQDPLAALEDALATASSAIEENIEKTKVKQPNIEQAPAYQKVLSPSIPSANLVTAPVIKALTSPLSPRHIQQTLLPSPKDNTQKQTAQSQITDRRQDSIFDPISFNRKLSLSDAKYHEGRFSISRGTSTVGEIDSSGSSRRYTSLRDVPLMTNIRLAVGIAAVQSTSEVASLARDDSDSLDSMSDTSSIIEEEEEEEEEEEDMASVAPSILSTGFTMPIKRKFAAEGNATPLSVTSFADSFAGEVQDAAGLHVEESCLVSFEPTIWDWSLTHVSSPTTLATTNIRYSIPMFSPLMLSMPNTPTSQPDLSIEPLGEKPLSEKDSIAVAQIVTEQIVKATLDVLPEDQIAASQNTTTCSYWDTKFQGVVKKIFPQATDCSVSGLVSVPDVFPIHPPQAKGQQPLLRKLNEASPPGSHMHPINPPHIRIRRADAHWDILSPALAFWEPLGLSPCSPAKNIVAFCIYPHSDSLRPCLESFLLNIQIAYDNCKLGSHTRLETVPEYESGLVPCRLNSPPTSARAAFKVLRETCVQLGKLLAVKHTQMRTKDNPKIDAFVIYMIDPFGDPSATWELCSAFWTLFQAYGQGPPGRPDQVQKPDLVLQIVPMKYIASLDEPVVLDSGTYSLLAREVYDRCPPSAPSEDKTPLGIFSAPSFQLEEGFPKGIPFKLSPEPPQDLLRENSYMHVGYAVSLDGTWITAAWTDTWGKSQAVVSYSLGTRAFAEIAKEIWQTTVEILQARRVFWRVCIAKAGVMDKEELDTWVYLASCPAQVSLFFAILTVDVNPPLRFTPTMPTHPAPSNTSGKPPSNNTPGSTPQPGVSPDTQSLTPAATPSADTTNDPSADPEARLVDTTDESWGIMLAHRLHNSNSTVEFRPALISGLLVKRGETYATSASTFHQIPDPERGPIVIGVNILWIGMVNSTRAATSPFPPAASGEGISPGAGAGAAPNPMERGASNMSWTPTAQSRATAETLLREVLAQYRGLGLLAKLKGMRGTRHGTVPWHVAAAVRGVNGLSRCV</sequence>
<protein>
    <recommendedName>
        <fullName evidence="3 11">Mediator of RNA polymerase II transcription subunit 13</fullName>
    </recommendedName>
    <alternativeName>
        <fullName evidence="10 11">Mediator complex subunit 13</fullName>
    </alternativeName>
</protein>
<feature type="domain" description="MID" evidence="15">
    <location>
        <begin position="1070"/>
        <end position="1249"/>
    </location>
</feature>
<feature type="compositionally biased region" description="Acidic residues" evidence="12">
    <location>
        <begin position="805"/>
        <end position="818"/>
    </location>
</feature>
<evidence type="ECO:0000256" key="8">
    <source>
        <dbReference type="ARBA" id="ARBA00023242"/>
    </source>
</evidence>
<comment type="similarity">
    <text evidence="2 11">Belongs to the Mediator complex subunit 13 family.</text>
</comment>
<dbReference type="PANTHER" id="PTHR48249">
    <property type="entry name" value="MEDIATOR OF RNA POLYMERASE II TRANSCRIPTION SUBUNIT 13"/>
    <property type="match status" value="1"/>
</dbReference>
<dbReference type="EMBL" id="JAADJZ010000014">
    <property type="protein sequence ID" value="KAF2870294.1"/>
    <property type="molecule type" value="Genomic_DNA"/>
</dbReference>
<evidence type="ECO:0000259" key="15">
    <source>
        <dbReference type="Pfam" id="PF18296"/>
    </source>
</evidence>
<evidence type="ECO:0000256" key="1">
    <source>
        <dbReference type="ARBA" id="ARBA00004123"/>
    </source>
</evidence>
<name>A0A7C8I3Z3_9PLEO</name>
<dbReference type="Pfam" id="PF11597">
    <property type="entry name" value="Med13_N"/>
    <property type="match status" value="1"/>
</dbReference>
<evidence type="ECO:0000313" key="17">
    <source>
        <dbReference type="Proteomes" id="UP000481861"/>
    </source>
</evidence>